<dbReference type="InterPro" id="IPR050553">
    <property type="entry name" value="Thioredoxin_ResA/DsbE_sf"/>
</dbReference>
<reference evidence="7 8" key="1">
    <citation type="submission" date="2016-08" db="EMBL/GenBank/DDBJ databases">
        <authorList>
            <person name="Seilhamer J.J."/>
        </authorList>
    </citation>
    <scope>NUCLEOTIDE SEQUENCE [LARGE SCALE GENOMIC DNA]</scope>
    <source>
        <strain evidence="7 8">CFBP4641</strain>
    </source>
</reference>
<dbReference type="GO" id="GO:0030288">
    <property type="term" value="C:outer membrane-bounded periplasmic space"/>
    <property type="evidence" value="ECO:0007669"/>
    <property type="project" value="InterPro"/>
</dbReference>
<dbReference type="GeneID" id="93879131"/>
<keyword evidence="5" id="KW-0676">Redox-active center</keyword>
<feature type="domain" description="Thioredoxin" evidence="6">
    <location>
        <begin position="35"/>
        <end position="177"/>
    </location>
</feature>
<dbReference type="SUPFAM" id="SSF52833">
    <property type="entry name" value="Thioredoxin-like"/>
    <property type="match status" value="1"/>
</dbReference>
<dbReference type="GO" id="GO:0015036">
    <property type="term" value="F:disulfide oxidoreductase activity"/>
    <property type="evidence" value="ECO:0007669"/>
    <property type="project" value="InterPro"/>
</dbReference>
<organism evidence="7 8">
    <name type="scientific">Xanthomonas sacchari</name>
    <dbReference type="NCBI Taxonomy" id="56458"/>
    <lineage>
        <taxon>Bacteria</taxon>
        <taxon>Pseudomonadati</taxon>
        <taxon>Pseudomonadota</taxon>
        <taxon>Gammaproteobacteria</taxon>
        <taxon>Lysobacterales</taxon>
        <taxon>Lysobacteraceae</taxon>
        <taxon>Xanthomonas</taxon>
    </lineage>
</organism>
<evidence type="ECO:0000256" key="4">
    <source>
        <dbReference type="ARBA" id="ARBA00023157"/>
    </source>
</evidence>
<dbReference type="Pfam" id="PF08534">
    <property type="entry name" value="Redoxin"/>
    <property type="match status" value="1"/>
</dbReference>
<dbReference type="InterPro" id="IPR013740">
    <property type="entry name" value="Redoxin"/>
</dbReference>
<dbReference type="PANTHER" id="PTHR42852">
    <property type="entry name" value="THIOL:DISULFIDE INTERCHANGE PROTEIN DSBE"/>
    <property type="match status" value="1"/>
</dbReference>
<dbReference type="Gene3D" id="3.40.30.10">
    <property type="entry name" value="Glutaredoxin"/>
    <property type="match status" value="1"/>
</dbReference>
<dbReference type="AlphaFoldDB" id="A0A2P5Z588"/>
<comment type="similarity">
    <text evidence="2">Belongs to the thioredoxin family. DsbE subfamily.</text>
</comment>
<dbReference type="Proteomes" id="UP000247346">
    <property type="component" value="Unassembled WGS sequence"/>
</dbReference>
<evidence type="ECO:0000256" key="3">
    <source>
        <dbReference type="ARBA" id="ARBA00022748"/>
    </source>
</evidence>
<accession>A0A2P5Z588</accession>
<dbReference type="InterPro" id="IPR036249">
    <property type="entry name" value="Thioredoxin-like_sf"/>
</dbReference>
<dbReference type="OrthoDB" id="9799347at2"/>
<dbReference type="PROSITE" id="PS51352">
    <property type="entry name" value="THIOREDOXIN_2"/>
    <property type="match status" value="1"/>
</dbReference>
<evidence type="ECO:0000256" key="1">
    <source>
        <dbReference type="ARBA" id="ARBA00004383"/>
    </source>
</evidence>
<dbReference type="STRING" id="56458.SB85_02125"/>
<dbReference type="InterPro" id="IPR004799">
    <property type="entry name" value="Periplasmic_diS_OxRdtase_DsbE"/>
</dbReference>
<evidence type="ECO:0000313" key="8">
    <source>
        <dbReference type="Proteomes" id="UP000247346"/>
    </source>
</evidence>
<protein>
    <submittedName>
        <fullName evidence="7">DsbE family thiol:disulfide interchange protein</fullName>
    </submittedName>
</protein>
<dbReference type="RefSeq" id="WP_010341708.1">
    <property type="nucleotide sequence ID" value="NZ_CP132343.1"/>
</dbReference>
<keyword evidence="3" id="KW-0201">Cytochrome c-type biogenesis</keyword>
<sequence>MSRLLPLAAFVLLAALFGFGLWWSRSHDPREVPSPLLGKPVPAFALPRLDRPDLRSGSEALRGHPYLLNVFGSWCMACSEEHPLLMAQARHLGVTLVGYAYRDDPQDTAAWLAQRGNPYALVLVDADGQRAIDLGVYGAPETFLIDAEGVVRYKHVGVLTPQVLADEVRPAVAALGGARR</sequence>
<dbReference type="CDD" id="cd03010">
    <property type="entry name" value="TlpA_like_DsbE"/>
    <property type="match status" value="1"/>
</dbReference>
<proteinExistence type="inferred from homology"/>
<comment type="subcellular location">
    <subcellularLocation>
        <location evidence="1">Cell inner membrane</location>
        <topology evidence="1">Single-pass membrane protein</topology>
        <orientation evidence="1">Periplasmic side</orientation>
    </subcellularLocation>
</comment>
<name>A0A2P5Z588_9XANT</name>
<evidence type="ECO:0000259" key="6">
    <source>
        <dbReference type="PROSITE" id="PS51352"/>
    </source>
</evidence>
<dbReference type="GO" id="GO:0005886">
    <property type="term" value="C:plasma membrane"/>
    <property type="evidence" value="ECO:0007669"/>
    <property type="project" value="UniProtKB-SubCell"/>
</dbReference>
<evidence type="ECO:0000256" key="5">
    <source>
        <dbReference type="ARBA" id="ARBA00023284"/>
    </source>
</evidence>
<keyword evidence="4" id="KW-1015">Disulfide bond</keyword>
<dbReference type="EMBL" id="MDEK01000006">
    <property type="protein sequence ID" value="PPU83110.1"/>
    <property type="molecule type" value="Genomic_DNA"/>
</dbReference>
<dbReference type="GO" id="GO:0017004">
    <property type="term" value="P:cytochrome complex assembly"/>
    <property type="evidence" value="ECO:0007669"/>
    <property type="project" value="UniProtKB-KW"/>
</dbReference>
<dbReference type="InterPro" id="IPR013766">
    <property type="entry name" value="Thioredoxin_domain"/>
</dbReference>
<gene>
    <name evidence="7" type="ORF">XsacCFBP4641_08015</name>
</gene>
<evidence type="ECO:0000256" key="2">
    <source>
        <dbReference type="ARBA" id="ARBA00007758"/>
    </source>
</evidence>
<dbReference type="NCBIfam" id="TIGR00385">
    <property type="entry name" value="dsbE"/>
    <property type="match status" value="1"/>
</dbReference>
<dbReference type="PANTHER" id="PTHR42852:SF6">
    <property type="entry name" value="THIOL:DISULFIDE INTERCHANGE PROTEIN DSBE"/>
    <property type="match status" value="1"/>
</dbReference>
<comment type="caution">
    <text evidence="7">The sequence shown here is derived from an EMBL/GenBank/DDBJ whole genome shotgun (WGS) entry which is preliminary data.</text>
</comment>
<evidence type="ECO:0000313" key="7">
    <source>
        <dbReference type="EMBL" id="PPU83110.1"/>
    </source>
</evidence>